<proteinExistence type="predicted"/>
<sequence>MPKILDTFMDIELPDTNKVTVTQTQNNEIDIYSLLKRESIGKKEQIGVTLSKDVVDKLKTVCIGSNMTMSKMLEDV</sequence>
<name>A0A921MZ22_9FIRM</name>
<reference evidence="1" key="2">
    <citation type="submission" date="2021-09" db="EMBL/GenBank/DDBJ databases">
        <authorList>
            <person name="Gilroy R."/>
        </authorList>
    </citation>
    <scope>NUCLEOTIDE SEQUENCE</scope>
    <source>
        <strain evidence="1">1277</strain>
    </source>
</reference>
<evidence type="ECO:0000313" key="1">
    <source>
        <dbReference type="EMBL" id="HJG95927.1"/>
    </source>
</evidence>
<comment type="caution">
    <text evidence="1">The sequence shown here is derived from an EMBL/GenBank/DDBJ whole genome shotgun (WGS) entry which is preliminary data.</text>
</comment>
<dbReference type="EMBL" id="DYUB01000078">
    <property type="protein sequence ID" value="HJG95927.1"/>
    <property type="molecule type" value="Genomic_DNA"/>
</dbReference>
<protein>
    <submittedName>
        <fullName evidence="1">Uncharacterized protein</fullName>
    </submittedName>
</protein>
<evidence type="ECO:0000313" key="2">
    <source>
        <dbReference type="Proteomes" id="UP000776700"/>
    </source>
</evidence>
<gene>
    <name evidence="1" type="ORF">K8V90_02340</name>
</gene>
<dbReference type="Proteomes" id="UP000776700">
    <property type="component" value="Unassembled WGS sequence"/>
</dbReference>
<accession>A0A921MZ22</accession>
<dbReference type="AlphaFoldDB" id="A0A921MZ22"/>
<reference evidence="1" key="1">
    <citation type="journal article" date="2021" name="PeerJ">
        <title>Extensive microbial diversity within the chicken gut microbiome revealed by metagenomics and culture.</title>
        <authorList>
            <person name="Gilroy R."/>
            <person name="Ravi A."/>
            <person name="Getino M."/>
            <person name="Pursley I."/>
            <person name="Horton D.L."/>
            <person name="Alikhan N.F."/>
            <person name="Baker D."/>
            <person name="Gharbi K."/>
            <person name="Hall N."/>
            <person name="Watson M."/>
            <person name="Adriaenssens E.M."/>
            <person name="Foster-Nyarko E."/>
            <person name="Jarju S."/>
            <person name="Secka A."/>
            <person name="Antonio M."/>
            <person name="Oren A."/>
            <person name="Chaudhuri R.R."/>
            <person name="La Ragione R."/>
            <person name="Hildebrand F."/>
            <person name="Pallen M.J."/>
        </authorList>
    </citation>
    <scope>NUCLEOTIDE SEQUENCE</scope>
    <source>
        <strain evidence="1">1277</strain>
    </source>
</reference>
<feature type="non-terminal residue" evidence="1">
    <location>
        <position position="76"/>
    </location>
</feature>
<organism evidence="1 2">
    <name type="scientific">Romboutsia timonensis</name>
    <dbReference type="NCBI Taxonomy" id="1776391"/>
    <lineage>
        <taxon>Bacteria</taxon>
        <taxon>Bacillati</taxon>
        <taxon>Bacillota</taxon>
        <taxon>Clostridia</taxon>
        <taxon>Peptostreptococcales</taxon>
        <taxon>Peptostreptococcaceae</taxon>
        <taxon>Romboutsia</taxon>
    </lineage>
</organism>